<organism evidence="2 3">
    <name type="scientific">Gemmobacter aquaticus</name>
    <dbReference type="NCBI Taxonomy" id="490185"/>
    <lineage>
        <taxon>Bacteria</taxon>
        <taxon>Pseudomonadati</taxon>
        <taxon>Pseudomonadota</taxon>
        <taxon>Alphaproteobacteria</taxon>
        <taxon>Rhodobacterales</taxon>
        <taxon>Paracoccaceae</taxon>
        <taxon>Gemmobacter</taxon>
    </lineage>
</organism>
<gene>
    <name evidence="2" type="ORF">GCM10010991_13410</name>
</gene>
<keyword evidence="1" id="KW-0812">Transmembrane</keyword>
<evidence type="ECO:0000313" key="2">
    <source>
        <dbReference type="EMBL" id="GGO29463.1"/>
    </source>
</evidence>
<dbReference type="EMBL" id="BMLP01000001">
    <property type="protein sequence ID" value="GGO29463.1"/>
    <property type="molecule type" value="Genomic_DNA"/>
</dbReference>
<name>A0A917YI40_9RHOB</name>
<dbReference type="OrthoDB" id="9791166at2"/>
<evidence type="ECO:0000313" key="3">
    <source>
        <dbReference type="Proteomes" id="UP000598196"/>
    </source>
</evidence>
<proteinExistence type="predicted"/>
<dbReference type="Proteomes" id="UP000598196">
    <property type="component" value="Unassembled WGS sequence"/>
</dbReference>
<dbReference type="RefSeq" id="WP_146284944.1">
    <property type="nucleotide sequence ID" value="NZ_BMLP01000001.1"/>
</dbReference>
<dbReference type="Pfam" id="PF03929">
    <property type="entry name" value="PepSY_TM"/>
    <property type="match status" value="1"/>
</dbReference>
<dbReference type="InterPro" id="IPR005625">
    <property type="entry name" value="PepSY-ass_TM"/>
</dbReference>
<reference evidence="2 3" key="1">
    <citation type="journal article" date="2014" name="Int. J. Syst. Evol. Microbiol.">
        <title>Complete genome sequence of Corynebacterium casei LMG S-19264T (=DSM 44701T), isolated from a smear-ripened cheese.</title>
        <authorList>
            <consortium name="US DOE Joint Genome Institute (JGI-PGF)"/>
            <person name="Walter F."/>
            <person name="Albersmeier A."/>
            <person name="Kalinowski J."/>
            <person name="Ruckert C."/>
        </authorList>
    </citation>
    <scope>NUCLEOTIDE SEQUENCE [LARGE SCALE GENOMIC DNA]</scope>
    <source>
        <strain evidence="2 3">CGMCC 1.7029</strain>
    </source>
</reference>
<feature type="transmembrane region" description="Helical" evidence="1">
    <location>
        <begin position="156"/>
        <end position="177"/>
    </location>
</feature>
<comment type="caution">
    <text evidence="2">The sequence shown here is derived from an EMBL/GenBank/DDBJ whole genome shotgun (WGS) entry which is preliminary data.</text>
</comment>
<dbReference type="PANTHER" id="PTHR34219">
    <property type="entry name" value="IRON-REGULATED INNER MEMBRANE PROTEIN-RELATED"/>
    <property type="match status" value="1"/>
</dbReference>
<protein>
    <submittedName>
        <fullName evidence="2">Membrane protein</fullName>
    </submittedName>
</protein>
<feature type="transmembrane region" description="Helical" evidence="1">
    <location>
        <begin position="384"/>
        <end position="406"/>
    </location>
</feature>
<sequence>MSTQTPGQTAEGGASRINKLYFAVWRWHFYAGLFVIPFIVLLSVTGIIMVWFSAISPEYGERLHVSAGAEMPIIAQAEAAAAHAGGTVDQYIAPYSAENPALFRVQTEAGARILALDPATGTVLRDTAEGDTWEEWANHLHGELMQVGEAKFYGDLLVEIAASVALLLVVTGLYLAWPRGGRGFSSMLVPDLRAQGRAFWKSLHLSIGTWVSVFLIIFLISGLSWAGIWGGKFVQAWSTFPAEKWDAVPLSDATHASMNHTASETVPWALEQTPMPASGSDAGVAGTAEGAPVDLASVTALARELGFDGRFQLAFPADESGVWTISRDSMSNDSPDPTSDRTVHVDRYTGHILADVKFADYGLAGKAMAVGIPFHMGLMGWWSAALNIALCLIFIGLAVSSVIVWVKRRPSGAARLAAPPRPDLVPLTKGVVLIALVMAMAFPVLGLTLLAVLAFDLIVLGTVPPLRRALS</sequence>
<feature type="transmembrane region" description="Helical" evidence="1">
    <location>
        <begin position="207"/>
        <end position="228"/>
    </location>
</feature>
<accession>A0A917YI40</accession>
<feature type="transmembrane region" description="Helical" evidence="1">
    <location>
        <begin position="430"/>
        <end position="463"/>
    </location>
</feature>
<dbReference type="PANTHER" id="PTHR34219:SF1">
    <property type="entry name" value="PEPSY DOMAIN-CONTAINING PROTEIN"/>
    <property type="match status" value="1"/>
</dbReference>
<evidence type="ECO:0000256" key="1">
    <source>
        <dbReference type="SAM" id="Phobius"/>
    </source>
</evidence>
<keyword evidence="1" id="KW-1133">Transmembrane helix</keyword>
<dbReference type="AlphaFoldDB" id="A0A917YI40"/>
<keyword evidence="3" id="KW-1185">Reference proteome</keyword>
<keyword evidence="1" id="KW-0472">Membrane</keyword>
<feature type="transmembrane region" description="Helical" evidence="1">
    <location>
        <begin position="29"/>
        <end position="52"/>
    </location>
</feature>